<dbReference type="SUPFAM" id="SSF58113">
    <property type="entry name" value="Apolipoprotein A-I"/>
    <property type="match status" value="1"/>
</dbReference>
<feature type="compositionally biased region" description="Acidic residues" evidence="2">
    <location>
        <begin position="243"/>
        <end position="255"/>
    </location>
</feature>
<accession>A0A7Z1A3E5</accession>
<dbReference type="Gene3D" id="1.20.5.1230">
    <property type="entry name" value="Apolipoprotein A-I"/>
    <property type="match status" value="2"/>
</dbReference>
<name>A0A7Z1A3E5_MORCA</name>
<sequence>MTKSNKKSAHKAAKKTQHSYNDQVKELAQEVAEHDDVEIVAEVDIENQAVSDVLIIRDTDASDAADAKANDLADQAEDASEAVETLVDDAKQQAEEVKEDAKNKAQNLQDKASEKLESAKEAVQDNVDQAKEQVASLQQTAEEKAEDLKAQAQDKVEEAQSLVEDKVEDIKAQAESLQEDAADKVDALKQAASDKVEAAKAEAESLKDDAAQKFDSAKQAVEDKVEAIKEQVLDQVDSLKDDADQDDTDQDDTDQDQEKQTLKDKAVQAAAAAKRKVEDVVDDVKHTTESFKNTASEKIDEIKQAALDKTEEVKSQLSQKADALKSSGEELKQNAQTAADDAITEAQAAVVSGSVAAADSAQSTAQSAKDKLNQLFEQGKSALDEKVQELGEKFGATDKINEVSENVDLATQVIKEEAQALQVSAQESLQAAKAAGEEYEATHKDKGLTAKLGKVGAYLSGMYGVSQNKTKHYQGVDLDRGSFDTDAFHAQSSFFAGQVFGAKAVAAKNVAAKVVPQSKFEAISESVYNKVAEWSNTWAIKDLKNDPRFDLIDTMNAQERDAFAEDVSNQNRALATLGGVAGLAGLKGVLADAAWLLMVSLRTVYQMSAIYDQPLTGKEGAKKAYGVLSGANLEKLQEKQVILTALALGSSMLANAQHTGIKAQLDALAERYRESQPYAKQFMDLDKYINLDNLNPNWLNKILPISAVAVGAHYNNELIDEVIGTAMATFSASFNQSHTLISDSAENTENQESTTEE</sequence>
<feature type="compositionally biased region" description="Basic and acidic residues" evidence="2">
    <location>
        <begin position="256"/>
        <end position="266"/>
    </location>
</feature>
<feature type="compositionally biased region" description="Basic and acidic residues" evidence="2">
    <location>
        <begin position="93"/>
        <end position="103"/>
    </location>
</feature>
<feature type="region of interest" description="Disordered" evidence="2">
    <location>
        <begin position="201"/>
        <end position="267"/>
    </location>
</feature>
<feature type="region of interest" description="Disordered" evidence="2">
    <location>
        <begin position="1"/>
        <end position="21"/>
    </location>
</feature>
<feature type="compositionally biased region" description="Basic residues" evidence="2">
    <location>
        <begin position="1"/>
        <end position="17"/>
    </location>
</feature>
<feature type="coiled-coil region" evidence="1">
    <location>
        <begin position="307"/>
        <end position="334"/>
    </location>
</feature>
<proteinExistence type="predicted"/>
<evidence type="ECO:0000256" key="2">
    <source>
        <dbReference type="SAM" id="MobiDB-lite"/>
    </source>
</evidence>
<dbReference type="Pfam" id="PF12787">
    <property type="entry name" value="EcsC"/>
    <property type="match status" value="1"/>
</dbReference>
<dbReference type="AlphaFoldDB" id="A0A7Z1A3E5"/>
<reference evidence="3 4" key="1">
    <citation type="journal article" date="2016" name="Genome Biol. Evol.">
        <title>Comparative Genomic Analyses of the Moraxella catarrhalis Serosensitive and Seroresistant Lineages Demonstrate Their Independent Evolution.</title>
        <authorList>
            <person name="Earl J.P."/>
            <person name="de Vries S.P."/>
            <person name="Ahmed A."/>
            <person name="Powell E."/>
            <person name="Schultz M.P."/>
            <person name="Hermans P.W."/>
            <person name="Hill D.J."/>
            <person name="Zhou Z."/>
            <person name="Constantinidou C.I."/>
            <person name="Hu F.Z."/>
            <person name="Bootsma H.J."/>
            <person name="Ehrlich G.D."/>
        </authorList>
    </citation>
    <scope>NUCLEOTIDE SEQUENCE [LARGE SCALE GENOMIC DNA]</scope>
    <source>
        <strain evidence="3 4">Z7574</strain>
    </source>
</reference>
<evidence type="ECO:0000313" key="4">
    <source>
        <dbReference type="Proteomes" id="UP000078446"/>
    </source>
</evidence>
<protein>
    <submittedName>
        <fullName evidence="3">Uncharacterized protein</fullName>
    </submittedName>
</protein>
<feature type="compositionally biased region" description="Basic and acidic residues" evidence="2">
    <location>
        <begin position="111"/>
        <end position="131"/>
    </location>
</feature>
<dbReference type="EMBL" id="LXHE01000022">
    <property type="protein sequence ID" value="OAU99426.1"/>
    <property type="molecule type" value="Genomic_DNA"/>
</dbReference>
<feature type="compositionally biased region" description="Basic and acidic residues" evidence="2">
    <location>
        <begin position="201"/>
        <end position="242"/>
    </location>
</feature>
<dbReference type="RefSeq" id="WP_064620452.1">
    <property type="nucleotide sequence ID" value="NZ_LXHE01000022.1"/>
</dbReference>
<feature type="region of interest" description="Disordered" evidence="2">
    <location>
        <begin position="93"/>
        <end position="161"/>
    </location>
</feature>
<evidence type="ECO:0000313" key="3">
    <source>
        <dbReference type="EMBL" id="OAU99426.1"/>
    </source>
</evidence>
<dbReference type="InterPro" id="IPR024787">
    <property type="entry name" value="EcsC"/>
</dbReference>
<feature type="region of interest" description="Disordered" evidence="2">
    <location>
        <begin position="64"/>
        <end position="83"/>
    </location>
</feature>
<keyword evidence="1" id="KW-0175">Coiled coil</keyword>
<evidence type="ECO:0000256" key="1">
    <source>
        <dbReference type="SAM" id="Coils"/>
    </source>
</evidence>
<dbReference type="PANTHER" id="PTHR47372">
    <property type="entry name" value="DAUER UP-REGULATED-RELATED"/>
    <property type="match status" value="1"/>
</dbReference>
<dbReference type="PANTHER" id="PTHR47372:SF11">
    <property type="entry name" value="RE19971P"/>
    <property type="match status" value="1"/>
</dbReference>
<dbReference type="Proteomes" id="UP000078446">
    <property type="component" value="Unassembled WGS sequence"/>
</dbReference>
<feature type="compositionally biased region" description="Basic and acidic residues" evidence="2">
    <location>
        <begin position="141"/>
        <end position="161"/>
    </location>
</feature>
<comment type="caution">
    <text evidence="3">The sequence shown here is derived from an EMBL/GenBank/DDBJ whole genome shotgun (WGS) entry which is preliminary data.</text>
</comment>
<organism evidence="3 4">
    <name type="scientific">Moraxella catarrhalis</name>
    <name type="common">Branhamella catarrhalis</name>
    <dbReference type="NCBI Taxonomy" id="480"/>
    <lineage>
        <taxon>Bacteria</taxon>
        <taxon>Pseudomonadati</taxon>
        <taxon>Pseudomonadota</taxon>
        <taxon>Gammaproteobacteria</taxon>
        <taxon>Moraxellales</taxon>
        <taxon>Moraxellaceae</taxon>
        <taxon>Moraxella</taxon>
    </lineage>
</organism>
<gene>
    <name evidence="3" type="ORF">AO382_2071</name>
</gene>